<sequence>MEHVSNSPESGNSGLDRAARERTTLVFRLSTVVLILFVPLPVLGGFTSVLDGVIAGGVTVAWVYALAQFVVAIVVARYYMSRAAALEARTAQEDTRA</sequence>
<gene>
    <name evidence="2" type="ORF">B0T46_21215</name>
</gene>
<evidence type="ECO:0008006" key="4">
    <source>
        <dbReference type="Google" id="ProtNLM"/>
    </source>
</evidence>
<name>A0A1W0BB12_9NOCA</name>
<keyword evidence="1" id="KW-0812">Transmembrane</keyword>
<comment type="caution">
    <text evidence="2">The sequence shown here is derived from an EMBL/GenBank/DDBJ whole genome shotgun (WGS) entry which is preliminary data.</text>
</comment>
<feature type="transmembrane region" description="Helical" evidence="1">
    <location>
        <begin position="25"/>
        <end position="47"/>
    </location>
</feature>
<dbReference type="AlphaFoldDB" id="A0A1W0BB12"/>
<keyword evidence="3" id="KW-1185">Reference proteome</keyword>
<evidence type="ECO:0000256" key="1">
    <source>
        <dbReference type="SAM" id="Phobius"/>
    </source>
</evidence>
<dbReference type="EMBL" id="MUMY01000020">
    <property type="protein sequence ID" value="ONM46774.1"/>
    <property type="molecule type" value="Genomic_DNA"/>
</dbReference>
<organism evidence="2 3">
    <name type="scientific">Nocardia donostiensis</name>
    <dbReference type="NCBI Taxonomy" id="1538463"/>
    <lineage>
        <taxon>Bacteria</taxon>
        <taxon>Bacillati</taxon>
        <taxon>Actinomycetota</taxon>
        <taxon>Actinomycetes</taxon>
        <taxon>Mycobacteriales</taxon>
        <taxon>Nocardiaceae</taxon>
        <taxon>Nocardia</taxon>
    </lineage>
</organism>
<protein>
    <recommendedName>
        <fullName evidence="4">DUF485 domain-containing protein</fullName>
    </recommendedName>
</protein>
<evidence type="ECO:0000313" key="2">
    <source>
        <dbReference type="EMBL" id="ONM46774.1"/>
    </source>
</evidence>
<dbReference type="OrthoDB" id="4561814at2"/>
<dbReference type="Proteomes" id="UP000188836">
    <property type="component" value="Unassembled WGS sequence"/>
</dbReference>
<dbReference type="STRING" id="1538463.B0T36_05615"/>
<proteinExistence type="predicted"/>
<keyword evidence="1" id="KW-0472">Membrane</keyword>
<keyword evidence="1" id="KW-1133">Transmembrane helix</keyword>
<feature type="transmembrane region" description="Helical" evidence="1">
    <location>
        <begin position="53"/>
        <end position="79"/>
    </location>
</feature>
<reference evidence="2 3" key="1">
    <citation type="journal article" date="2016" name="Antonie Van Leeuwenhoek">
        <title>Nocardia donostiensis sp. nov., isolated from human respiratory specimens.</title>
        <authorList>
            <person name="Ercibengoa M."/>
            <person name="Bell M."/>
            <person name="Marimon J.M."/>
            <person name="Humrighouse B."/>
            <person name="Klenk H.P."/>
            <person name="Potter G."/>
            <person name="Perez-Trallero E."/>
        </authorList>
    </citation>
    <scope>NUCLEOTIDE SEQUENCE [LARGE SCALE GENOMIC DNA]</scope>
    <source>
        <strain evidence="2 3">X1655</strain>
    </source>
</reference>
<dbReference type="RefSeq" id="WP_077120141.1">
    <property type="nucleotide sequence ID" value="NZ_LOKT01000003.1"/>
</dbReference>
<accession>A0A1W0BB12</accession>
<evidence type="ECO:0000313" key="3">
    <source>
        <dbReference type="Proteomes" id="UP000188836"/>
    </source>
</evidence>
<dbReference type="Pfam" id="PF04341">
    <property type="entry name" value="DUF485"/>
    <property type="match status" value="1"/>
</dbReference>
<dbReference type="InterPro" id="IPR007436">
    <property type="entry name" value="DUF485"/>
</dbReference>